<dbReference type="EMBL" id="LT629749">
    <property type="protein sequence ID" value="SDR69191.1"/>
    <property type="molecule type" value="Genomic_DNA"/>
</dbReference>
<gene>
    <name evidence="3" type="ORF">SAMN04488543_0063</name>
</gene>
<dbReference type="AlphaFoldDB" id="A0A1H1L3M8"/>
<feature type="compositionally biased region" description="Basic residues" evidence="2">
    <location>
        <begin position="187"/>
        <end position="196"/>
    </location>
</feature>
<evidence type="ECO:0000313" key="3">
    <source>
        <dbReference type="EMBL" id="SDR69191.1"/>
    </source>
</evidence>
<keyword evidence="4" id="KW-1185">Reference proteome</keyword>
<reference evidence="3 4" key="1">
    <citation type="submission" date="2016-10" db="EMBL/GenBank/DDBJ databases">
        <authorList>
            <person name="de Groot N.N."/>
        </authorList>
    </citation>
    <scope>NUCLEOTIDE SEQUENCE [LARGE SCALE GENOMIC DNA]</scope>
    <source>
        <strain evidence="3 4">DSM 21741</strain>
    </source>
</reference>
<dbReference type="STRING" id="546871.SAMN04488543_0063"/>
<accession>A0A1H1L3M8</accession>
<dbReference type="RefSeq" id="WP_172825996.1">
    <property type="nucleotide sequence ID" value="NZ_LT629749.1"/>
</dbReference>
<dbReference type="Pfam" id="PF03013">
    <property type="entry name" value="Pyr_excise"/>
    <property type="match status" value="1"/>
</dbReference>
<name>A0A1H1L3M8_9ACTN</name>
<dbReference type="Proteomes" id="UP000199092">
    <property type="component" value="Chromosome I"/>
</dbReference>
<feature type="coiled-coil region" evidence="1">
    <location>
        <begin position="155"/>
        <end position="186"/>
    </location>
</feature>
<dbReference type="NCBIfam" id="NF038085">
    <property type="entry name" value="MSMEG_6728_fam"/>
    <property type="match status" value="1"/>
</dbReference>
<protein>
    <recommendedName>
        <fullName evidence="5">Cytoplasmic protein</fullName>
    </recommendedName>
</protein>
<keyword evidence="1" id="KW-0175">Coiled coil</keyword>
<evidence type="ECO:0000256" key="2">
    <source>
        <dbReference type="SAM" id="MobiDB-lite"/>
    </source>
</evidence>
<proteinExistence type="predicted"/>
<sequence>MQTFVPFVDFVESARALDTKRLGKQRVEVIQIVRALTVPGYAWKSHPAVLMWQGYEEALGRYGLAMCEVWLERGFGDTCAATIAADLATFGVPHIRSEAELREAGLLPPWLFDDAVRESHRSALVRKEPAFYRASFPDVRPDLEYVWPVRSPAVVEREEKQRQNALKRRERAEQKILAELAAAQRKRSAAAKKAARTRAANAAARKRAAASEPDA</sequence>
<evidence type="ECO:0008006" key="5">
    <source>
        <dbReference type="Google" id="ProtNLM"/>
    </source>
</evidence>
<organism evidence="3 4">
    <name type="scientific">Friedmanniella luteola</name>
    <dbReference type="NCBI Taxonomy" id="546871"/>
    <lineage>
        <taxon>Bacteria</taxon>
        <taxon>Bacillati</taxon>
        <taxon>Actinomycetota</taxon>
        <taxon>Actinomycetes</taxon>
        <taxon>Propionibacteriales</taxon>
        <taxon>Nocardioidaceae</taxon>
        <taxon>Friedmanniella</taxon>
    </lineage>
</organism>
<dbReference type="InterPro" id="IPR004260">
    <property type="entry name" value="Pyr-dimer_DNA_glycosylase"/>
</dbReference>
<evidence type="ECO:0000256" key="1">
    <source>
        <dbReference type="SAM" id="Coils"/>
    </source>
</evidence>
<feature type="region of interest" description="Disordered" evidence="2">
    <location>
        <begin position="187"/>
        <end position="215"/>
    </location>
</feature>
<evidence type="ECO:0000313" key="4">
    <source>
        <dbReference type="Proteomes" id="UP000199092"/>
    </source>
</evidence>